<gene>
    <name evidence="1" type="ORF">O6H91_02G037800</name>
</gene>
<sequence length="543" mass="56807">MKPGRSDHTKKAAVPLNNYQFDFGLGTGSRSHSGSSLKEQKHSSSSSLGSGRSSSLPTQSSTTAASWASHPSSAPPVNPSKPQQGFGNWTKAGGWQTGQQSQSMVGDITGKSWAKADGGSKAAGSIGVGVVGGLGSSKADMFGDLLGTPFARSAAPSLKPSSASQTPSFSVAALGSALPKGPSLKDSMRSKTEPPVFPVPDPSATSVENPLSSSGFAAPSAASGDADAFGDFFGPPSNPTSFFQDPFPSSSHVSQEKPINADPFDFLQRQGSASADTFSSGPIGGEGFKQPTSAAGDGLLGSDFMPDLSFSSHVKPTNTPQSNHPHDLLSDMFASGSSATFDPIASIFGPQKPSSVKKQPDPLEALWSRSVSAAPIPPQSQPLQTADDWGIEDNIGVGTQAASTTELEELPPPPVGVNVVIAKNKGAEYYKQGQFPDAIKWLTWAVSLCESSESSATLGEILTCRVSCYKEVGEYKKAVADCFKVLEMNPSDTEVLLQRAFLYENMEKYKLGVADLREVVKRDPSNRVASNTLSRLTKMLQNS</sequence>
<dbReference type="Proteomes" id="UP001162992">
    <property type="component" value="Chromosome 2"/>
</dbReference>
<protein>
    <submittedName>
        <fullName evidence="1">Uncharacterized protein</fullName>
    </submittedName>
</protein>
<proteinExistence type="predicted"/>
<organism evidence="1 2">
    <name type="scientific">Diphasiastrum complanatum</name>
    <name type="common">Issler's clubmoss</name>
    <name type="synonym">Lycopodium complanatum</name>
    <dbReference type="NCBI Taxonomy" id="34168"/>
    <lineage>
        <taxon>Eukaryota</taxon>
        <taxon>Viridiplantae</taxon>
        <taxon>Streptophyta</taxon>
        <taxon>Embryophyta</taxon>
        <taxon>Tracheophyta</taxon>
        <taxon>Lycopodiopsida</taxon>
        <taxon>Lycopodiales</taxon>
        <taxon>Lycopodiaceae</taxon>
        <taxon>Lycopodioideae</taxon>
        <taxon>Diphasiastrum</taxon>
    </lineage>
</organism>
<dbReference type="EMBL" id="CM055093">
    <property type="protein sequence ID" value="KAJ7564869.1"/>
    <property type="molecule type" value="Genomic_DNA"/>
</dbReference>
<name>A0ACC2EEB4_DIPCM</name>
<evidence type="ECO:0000313" key="1">
    <source>
        <dbReference type="EMBL" id="KAJ7564869.1"/>
    </source>
</evidence>
<accession>A0ACC2EEB4</accession>
<keyword evidence="2" id="KW-1185">Reference proteome</keyword>
<comment type="caution">
    <text evidence="1">The sequence shown here is derived from an EMBL/GenBank/DDBJ whole genome shotgun (WGS) entry which is preliminary data.</text>
</comment>
<evidence type="ECO:0000313" key="2">
    <source>
        <dbReference type="Proteomes" id="UP001162992"/>
    </source>
</evidence>
<reference evidence="2" key="1">
    <citation type="journal article" date="2024" name="Proc. Natl. Acad. Sci. U.S.A.">
        <title>Extraordinary preservation of gene collinearity over three hundred million years revealed in homosporous lycophytes.</title>
        <authorList>
            <person name="Li C."/>
            <person name="Wickell D."/>
            <person name="Kuo L.Y."/>
            <person name="Chen X."/>
            <person name="Nie B."/>
            <person name="Liao X."/>
            <person name="Peng D."/>
            <person name="Ji J."/>
            <person name="Jenkins J."/>
            <person name="Williams M."/>
            <person name="Shu S."/>
            <person name="Plott C."/>
            <person name="Barry K."/>
            <person name="Rajasekar S."/>
            <person name="Grimwood J."/>
            <person name="Han X."/>
            <person name="Sun S."/>
            <person name="Hou Z."/>
            <person name="He W."/>
            <person name="Dai G."/>
            <person name="Sun C."/>
            <person name="Schmutz J."/>
            <person name="Leebens-Mack J.H."/>
            <person name="Li F.W."/>
            <person name="Wang L."/>
        </authorList>
    </citation>
    <scope>NUCLEOTIDE SEQUENCE [LARGE SCALE GENOMIC DNA]</scope>
    <source>
        <strain evidence="2">cv. PW_Plant_1</strain>
    </source>
</reference>